<keyword evidence="8" id="KW-0067">ATP-binding</keyword>
<evidence type="ECO:0000256" key="3">
    <source>
        <dbReference type="ARBA" id="ARBA00012142"/>
    </source>
</evidence>
<dbReference type="Pfam" id="PF00224">
    <property type="entry name" value="PK"/>
    <property type="match status" value="1"/>
</dbReference>
<dbReference type="RefSeq" id="WP_344822265.1">
    <property type="nucleotide sequence ID" value="NZ_BAABEZ010000002.1"/>
</dbReference>
<dbReference type="InterPro" id="IPR011037">
    <property type="entry name" value="Pyrv_Knase-like_insert_dom_sf"/>
</dbReference>
<evidence type="ECO:0000313" key="15">
    <source>
        <dbReference type="Proteomes" id="UP001501410"/>
    </source>
</evidence>
<evidence type="ECO:0000256" key="2">
    <source>
        <dbReference type="ARBA" id="ARBA00008663"/>
    </source>
</evidence>
<organism evidence="14 15">
    <name type="scientific">Rurimicrobium arvi</name>
    <dbReference type="NCBI Taxonomy" id="2049916"/>
    <lineage>
        <taxon>Bacteria</taxon>
        <taxon>Pseudomonadati</taxon>
        <taxon>Bacteroidota</taxon>
        <taxon>Chitinophagia</taxon>
        <taxon>Chitinophagales</taxon>
        <taxon>Chitinophagaceae</taxon>
        <taxon>Rurimicrobium</taxon>
    </lineage>
</organism>
<dbReference type="PRINTS" id="PR01050">
    <property type="entry name" value="PYRUVTKNASE"/>
</dbReference>
<sequence length="330" mass="36722">MIRTYLTYSRDLGDFMPDLAQLYTQGLSGIRIINKGKTAAELISRVKEIQHYCHSRQIDIEILIDLPGEKPMIGSLGSGMQVQQNLVYTLCSDGKELLPQEIPTINFLNRPDLENIKTGDIVSVADGELEMIIEELSTDHVRCRALNSFFLRTNRSFNIRGNKLPAQPLSRQDLLLLQEMQHLPEQSSIKLLVSFVTEAAPLQRARANCPGFPVLAKVENVITADRLDEVISASDGIMLGRGDLSAASRMADIFIFQQLVIERSKALNKQLIVATGLFGELKNSGKPSISDIMDFGYLHSAQVNAFLIAGSNAAQYPLETLYLIRNFNEL</sequence>
<keyword evidence="6" id="KW-0547">Nucleotide-binding</keyword>
<evidence type="ECO:0000256" key="10">
    <source>
        <dbReference type="ARBA" id="ARBA00023152"/>
    </source>
</evidence>
<keyword evidence="4 12" id="KW-0808">Transferase</keyword>
<keyword evidence="11" id="KW-0670">Pyruvate</keyword>
<evidence type="ECO:0000259" key="13">
    <source>
        <dbReference type="Pfam" id="PF00224"/>
    </source>
</evidence>
<dbReference type="SUPFAM" id="SSF51621">
    <property type="entry name" value="Phosphoenolpyruvate/pyruvate domain"/>
    <property type="match status" value="1"/>
</dbReference>
<evidence type="ECO:0000256" key="6">
    <source>
        <dbReference type="ARBA" id="ARBA00022741"/>
    </source>
</evidence>
<keyword evidence="7 12" id="KW-0418">Kinase</keyword>
<dbReference type="InterPro" id="IPR015806">
    <property type="entry name" value="Pyrv_Knase_insert_dom_sf"/>
</dbReference>
<evidence type="ECO:0000256" key="5">
    <source>
        <dbReference type="ARBA" id="ARBA00022723"/>
    </source>
</evidence>
<protein>
    <recommendedName>
        <fullName evidence="3 12">Pyruvate kinase</fullName>
        <ecNumber evidence="3 12">2.7.1.40</ecNumber>
    </recommendedName>
</protein>
<reference evidence="15" key="1">
    <citation type="journal article" date="2019" name="Int. J. Syst. Evol. Microbiol.">
        <title>The Global Catalogue of Microorganisms (GCM) 10K type strain sequencing project: providing services to taxonomists for standard genome sequencing and annotation.</title>
        <authorList>
            <consortium name="The Broad Institute Genomics Platform"/>
            <consortium name="The Broad Institute Genome Sequencing Center for Infectious Disease"/>
            <person name="Wu L."/>
            <person name="Ma J."/>
        </authorList>
    </citation>
    <scope>NUCLEOTIDE SEQUENCE [LARGE SCALE GENOMIC DNA]</scope>
    <source>
        <strain evidence="15">JCM 31921</strain>
    </source>
</reference>
<evidence type="ECO:0000256" key="4">
    <source>
        <dbReference type="ARBA" id="ARBA00022679"/>
    </source>
</evidence>
<dbReference type="InterPro" id="IPR001697">
    <property type="entry name" value="Pyr_Knase"/>
</dbReference>
<gene>
    <name evidence="14" type="ORF">GCM10023092_04620</name>
</gene>
<evidence type="ECO:0000256" key="9">
    <source>
        <dbReference type="ARBA" id="ARBA00022842"/>
    </source>
</evidence>
<comment type="catalytic activity">
    <reaction evidence="12">
        <text>pyruvate + ATP = phosphoenolpyruvate + ADP + H(+)</text>
        <dbReference type="Rhea" id="RHEA:18157"/>
        <dbReference type="ChEBI" id="CHEBI:15361"/>
        <dbReference type="ChEBI" id="CHEBI:15378"/>
        <dbReference type="ChEBI" id="CHEBI:30616"/>
        <dbReference type="ChEBI" id="CHEBI:58702"/>
        <dbReference type="ChEBI" id="CHEBI:456216"/>
        <dbReference type="EC" id="2.7.1.40"/>
    </reaction>
</comment>
<feature type="domain" description="Pyruvate kinase barrel" evidence="13">
    <location>
        <begin position="18"/>
        <end position="320"/>
    </location>
</feature>
<keyword evidence="9 12" id="KW-0460">Magnesium</keyword>
<comment type="pathway">
    <text evidence="1 12">Carbohydrate degradation; glycolysis; pyruvate from D-glyceraldehyde 3-phosphate: step 5/5.</text>
</comment>
<comment type="caution">
    <text evidence="14">The sequence shown here is derived from an EMBL/GenBank/DDBJ whole genome shotgun (WGS) entry which is preliminary data.</text>
</comment>
<dbReference type="SUPFAM" id="SSF50800">
    <property type="entry name" value="PK beta-barrel domain-like"/>
    <property type="match status" value="1"/>
</dbReference>
<evidence type="ECO:0000256" key="11">
    <source>
        <dbReference type="ARBA" id="ARBA00023317"/>
    </source>
</evidence>
<keyword evidence="15" id="KW-1185">Reference proteome</keyword>
<dbReference type="EMBL" id="BAABEZ010000002">
    <property type="protein sequence ID" value="GAA4449776.1"/>
    <property type="molecule type" value="Genomic_DNA"/>
</dbReference>
<proteinExistence type="inferred from homology"/>
<name>A0ABP8MHR3_9BACT</name>
<comment type="similarity">
    <text evidence="2 12">Belongs to the pyruvate kinase family.</text>
</comment>
<evidence type="ECO:0000256" key="12">
    <source>
        <dbReference type="RuleBase" id="RU000504"/>
    </source>
</evidence>
<keyword evidence="10 12" id="KW-0324">Glycolysis</keyword>
<dbReference type="Proteomes" id="UP001501410">
    <property type="component" value="Unassembled WGS sequence"/>
</dbReference>
<evidence type="ECO:0000256" key="1">
    <source>
        <dbReference type="ARBA" id="ARBA00004997"/>
    </source>
</evidence>
<dbReference type="Gene3D" id="3.20.20.60">
    <property type="entry name" value="Phosphoenolpyruvate-binding domains"/>
    <property type="match status" value="1"/>
</dbReference>
<dbReference type="Gene3D" id="2.40.33.10">
    <property type="entry name" value="PK beta-barrel domain-like"/>
    <property type="match status" value="1"/>
</dbReference>
<evidence type="ECO:0000256" key="8">
    <source>
        <dbReference type="ARBA" id="ARBA00022840"/>
    </source>
</evidence>
<dbReference type="EC" id="2.7.1.40" evidence="3 12"/>
<accession>A0ABP8MHR3</accession>
<keyword evidence="5" id="KW-0479">Metal-binding</keyword>
<dbReference type="InterPro" id="IPR040442">
    <property type="entry name" value="Pyrv_kinase-like_dom_sf"/>
</dbReference>
<dbReference type="PANTHER" id="PTHR11817">
    <property type="entry name" value="PYRUVATE KINASE"/>
    <property type="match status" value="1"/>
</dbReference>
<evidence type="ECO:0000313" key="14">
    <source>
        <dbReference type="EMBL" id="GAA4449776.1"/>
    </source>
</evidence>
<dbReference type="InterPro" id="IPR015793">
    <property type="entry name" value="Pyrv_Knase_brl"/>
</dbReference>
<dbReference type="InterPro" id="IPR015813">
    <property type="entry name" value="Pyrv/PenolPyrv_kinase-like_dom"/>
</dbReference>
<evidence type="ECO:0000256" key="7">
    <source>
        <dbReference type="ARBA" id="ARBA00022777"/>
    </source>
</evidence>